<gene>
    <name evidence="1" type="ORF">FNV43_RR19127</name>
</gene>
<reference evidence="1" key="1">
    <citation type="submission" date="2020-03" db="EMBL/GenBank/DDBJ databases">
        <title>A high-quality chromosome-level genome assembly of a woody plant with both climbing and erect habits, Rhamnella rubrinervis.</title>
        <authorList>
            <person name="Lu Z."/>
            <person name="Yang Y."/>
            <person name="Zhu X."/>
            <person name="Sun Y."/>
        </authorList>
    </citation>
    <scope>NUCLEOTIDE SEQUENCE</scope>
    <source>
        <strain evidence="1">BYM</strain>
        <tissue evidence="1">Leaf</tissue>
    </source>
</reference>
<dbReference type="AlphaFoldDB" id="A0A8K0E207"/>
<name>A0A8K0E207_9ROSA</name>
<evidence type="ECO:0000313" key="2">
    <source>
        <dbReference type="Proteomes" id="UP000796880"/>
    </source>
</evidence>
<evidence type="ECO:0000313" key="1">
    <source>
        <dbReference type="EMBL" id="KAF3440841.1"/>
    </source>
</evidence>
<accession>A0A8K0E207</accession>
<sequence>MLKFERYPFNEMEVEDNVKVLHVLLIGGTRKSIILVEKVDETIVDPSSELVQVNQRIPIATASTTHALPVTTPYATVEDMVRLENNLDDLNRKDYFSRGAHYLVESTGGSPIVHFDEVELANGSPIVHIATVELTWGSPTLYINPMELVGDSLLYKPIQ</sequence>
<keyword evidence="2" id="KW-1185">Reference proteome</keyword>
<dbReference type="Proteomes" id="UP000796880">
    <property type="component" value="Unassembled WGS sequence"/>
</dbReference>
<organism evidence="1 2">
    <name type="scientific">Rhamnella rubrinervis</name>
    <dbReference type="NCBI Taxonomy" id="2594499"/>
    <lineage>
        <taxon>Eukaryota</taxon>
        <taxon>Viridiplantae</taxon>
        <taxon>Streptophyta</taxon>
        <taxon>Embryophyta</taxon>
        <taxon>Tracheophyta</taxon>
        <taxon>Spermatophyta</taxon>
        <taxon>Magnoliopsida</taxon>
        <taxon>eudicotyledons</taxon>
        <taxon>Gunneridae</taxon>
        <taxon>Pentapetalae</taxon>
        <taxon>rosids</taxon>
        <taxon>fabids</taxon>
        <taxon>Rosales</taxon>
        <taxon>Rhamnaceae</taxon>
        <taxon>rhamnoid group</taxon>
        <taxon>Rhamneae</taxon>
        <taxon>Rhamnella</taxon>
    </lineage>
</organism>
<proteinExistence type="predicted"/>
<comment type="caution">
    <text evidence="1">The sequence shown here is derived from an EMBL/GenBank/DDBJ whole genome shotgun (WGS) entry which is preliminary data.</text>
</comment>
<protein>
    <submittedName>
        <fullName evidence="1">Uncharacterized protein</fullName>
    </submittedName>
</protein>
<dbReference type="EMBL" id="VOIH02000008">
    <property type="protein sequence ID" value="KAF3440841.1"/>
    <property type="molecule type" value="Genomic_DNA"/>
</dbReference>